<dbReference type="KEGG" id="smo:SELMODRAFT_96419"/>
<evidence type="ECO:0000256" key="6">
    <source>
        <dbReference type="ARBA" id="ARBA00022801"/>
    </source>
</evidence>
<dbReference type="PROSITE" id="PS00560">
    <property type="entry name" value="CARBOXYPEPT_SER_HIS"/>
    <property type="match status" value="1"/>
</dbReference>
<dbReference type="GO" id="GO:0005576">
    <property type="term" value="C:extracellular region"/>
    <property type="evidence" value="ECO:0007669"/>
    <property type="project" value="UniProtKB-SubCell"/>
</dbReference>
<dbReference type="PRINTS" id="PR00724">
    <property type="entry name" value="CRBOXYPTASEC"/>
</dbReference>
<evidence type="ECO:0000313" key="10">
    <source>
        <dbReference type="EMBL" id="EFJ26929.1"/>
    </source>
</evidence>
<dbReference type="EC" id="3.4.16.-" evidence="9"/>
<keyword evidence="5 9" id="KW-0732">Signal</keyword>
<dbReference type="FunCoup" id="D8RLJ4">
    <property type="interactions" value="480"/>
</dbReference>
<evidence type="ECO:0000256" key="4">
    <source>
        <dbReference type="ARBA" id="ARBA00022645"/>
    </source>
</evidence>
<dbReference type="MEROPS" id="S10.005"/>
<comment type="subcellular location">
    <subcellularLocation>
        <location evidence="1">Secreted</location>
    </subcellularLocation>
</comment>
<protein>
    <recommendedName>
        <fullName evidence="9">Carboxypeptidase</fullName>
        <ecNumber evidence="9">3.4.16.-</ecNumber>
    </recommendedName>
</protein>
<evidence type="ECO:0000256" key="2">
    <source>
        <dbReference type="ARBA" id="ARBA00009431"/>
    </source>
</evidence>
<dbReference type="SUPFAM" id="SSF53474">
    <property type="entry name" value="alpha/beta-Hydrolases"/>
    <property type="match status" value="1"/>
</dbReference>
<feature type="chain" id="PRO_5005127278" description="Carboxypeptidase" evidence="9">
    <location>
        <begin position="24"/>
        <end position="465"/>
    </location>
</feature>
<keyword evidence="3" id="KW-0964">Secreted</keyword>
<dbReference type="Pfam" id="PF00450">
    <property type="entry name" value="Peptidase_S10"/>
    <property type="match status" value="1"/>
</dbReference>
<evidence type="ECO:0000256" key="9">
    <source>
        <dbReference type="RuleBase" id="RU361156"/>
    </source>
</evidence>
<keyword evidence="6 9" id="KW-0378">Hydrolase</keyword>
<evidence type="ECO:0000256" key="3">
    <source>
        <dbReference type="ARBA" id="ARBA00022525"/>
    </source>
</evidence>
<dbReference type="FunFam" id="3.40.50.1820:FF:000030">
    <property type="entry name" value="Carboxypeptidase"/>
    <property type="match status" value="1"/>
</dbReference>
<dbReference type="AlphaFoldDB" id="D8RLJ4"/>
<dbReference type="GO" id="GO:0004185">
    <property type="term" value="F:serine-type carboxypeptidase activity"/>
    <property type="evidence" value="ECO:0000318"/>
    <property type="project" value="GO_Central"/>
</dbReference>
<dbReference type="PANTHER" id="PTHR11802:SF20">
    <property type="entry name" value="SERINE CARBOXYPEPTIDASE-LIKE 41-RELATED"/>
    <property type="match status" value="1"/>
</dbReference>
<keyword evidence="7" id="KW-1015">Disulfide bond</keyword>
<dbReference type="InterPro" id="IPR001563">
    <property type="entry name" value="Peptidase_S10"/>
</dbReference>
<dbReference type="PROSITE" id="PS00131">
    <property type="entry name" value="CARBOXYPEPT_SER_SER"/>
    <property type="match status" value="1"/>
</dbReference>
<keyword evidence="11" id="KW-1185">Reference proteome</keyword>
<evidence type="ECO:0000313" key="11">
    <source>
        <dbReference type="Proteomes" id="UP000001514"/>
    </source>
</evidence>
<dbReference type="OrthoDB" id="443318at2759"/>
<keyword evidence="8" id="KW-0325">Glycoprotein</keyword>
<evidence type="ECO:0000256" key="1">
    <source>
        <dbReference type="ARBA" id="ARBA00004613"/>
    </source>
</evidence>
<dbReference type="Proteomes" id="UP000001514">
    <property type="component" value="Unassembled WGS sequence"/>
</dbReference>
<keyword evidence="4 9" id="KW-0121">Carboxypeptidase</keyword>
<proteinExistence type="inferred from homology"/>
<dbReference type="Gene3D" id="6.10.250.940">
    <property type="match status" value="1"/>
</dbReference>
<dbReference type="PANTHER" id="PTHR11802">
    <property type="entry name" value="SERINE PROTEASE FAMILY S10 SERINE CARBOXYPEPTIDASE"/>
    <property type="match status" value="1"/>
</dbReference>
<accession>D8RLJ4</accession>
<reference evidence="10 11" key="1">
    <citation type="journal article" date="2011" name="Science">
        <title>The Selaginella genome identifies genetic changes associated with the evolution of vascular plants.</title>
        <authorList>
            <person name="Banks J.A."/>
            <person name="Nishiyama T."/>
            <person name="Hasebe M."/>
            <person name="Bowman J.L."/>
            <person name="Gribskov M."/>
            <person name="dePamphilis C."/>
            <person name="Albert V.A."/>
            <person name="Aono N."/>
            <person name="Aoyama T."/>
            <person name="Ambrose B.A."/>
            <person name="Ashton N.W."/>
            <person name="Axtell M.J."/>
            <person name="Barker E."/>
            <person name="Barker M.S."/>
            <person name="Bennetzen J.L."/>
            <person name="Bonawitz N.D."/>
            <person name="Chapple C."/>
            <person name="Cheng C."/>
            <person name="Correa L.G."/>
            <person name="Dacre M."/>
            <person name="DeBarry J."/>
            <person name="Dreyer I."/>
            <person name="Elias M."/>
            <person name="Engstrom E.M."/>
            <person name="Estelle M."/>
            <person name="Feng L."/>
            <person name="Finet C."/>
            <person name="Floyd S.K."/>
            <person name="Frommer W.B."/>
            <person name="Fujita T."/>
            <person name="Gramzow L."/>
            <person name="Gutensohn M."/>
            <person name="Harholt J."/>
            <person name="Hattori M."/>
            <person name="Heyl A."/>
            <person name="Hirai T."/>
            <person name="Hiwatashi Y."/>
            <person name="Ishikawa M."/>
            <person name="Iwata M."/>
            <person name="Karol K.G."/>
            <person name="Koehler B."/>
            <person name="Kolukisaoglu U."/>
            <person name="Kubo M."/>
            <person name="Kurata T."/>
            <person name="Lalonde S."/>
            <person name="Li K."/>
            <person name="Li Y."/>
            <person name="Litt A."/>
            <person name="Lyons E."/>
            <person name="Manning G."/>
            <person name="Maruyama T."/>
            <person name="Michael T.P."/>
            <person name="Mikami K."/>
            <person name="Miyazaki S."/>
            <person name="Morinaga S."/>
            <person name="Murata T."/>
            <person name="Mueller-Roeber B."/>
            <person name="Nelson D.R."/>
            <person name="Obara M."/>
            <person name="Oguri Y."/>
            <person name="Olmstead R.G."/>
            <person name="Onodera N."/>
            <person name="Petersen B.L."/>
            <person name="Pils B."/>
            <person name="Prigge M."/>
            <person name="Rensing S.A."/>
            <person name="Riano-Pachon D.M."/>
            <person name="Roberts A.W."/>
            <person name="Sato Y."/>
            <person name="Scheller H.V."/>
            <person name="Schulz B."/>
            <person name="Schulz C."/>
            <person name="Shakirov E.V."/>
            <person name="Shibagaki N."/>
            <person name="Shinohara N."/>
            <person name="Shippen D.E."/>
            <person name="Soerensen I."/>
            <person name="Sotooka R."/>
            <person name="Sugimoto N."/>
            <person name="Sugita M."/>
            <person name="Sumikawa N."/>
            <person name="Tanurdzic M."/>
            <person name="Theissen G."/>
            <person name="Ulvskov P."/>
            <person name="Wakazuki S."/>
            <person name="Weng J.K."/>
            <person name="Willats W.W."/>
            <person name="Wipf D."/>
            <person name="Wolf P.G."/>
            <person name="Yang L."/>
            <person name="Zimmer A.D."/>
            <person name="Zhu Q."/>
            <person name="Mitros T."/>
            <person name="Hellsten U."/>
            <person name="Loque D."/>
            <person name="Otillar R."/>
            <person name="Salamov A."/>
            <person name="Schmutz J."/>
            <person name="Shapiro H."/>
            <person name="Lindquist E."/>
            <person name="Lucas S."/>
            <person name="Rokhsar D."/>
            <person name="Grigoriev I.V."/>
        </authorList>
    </citation>
    <scope>NUCLEOTIDE SEQUENCE [LARGE SCALE GENOMIC DNA]</scope>
</reference>
<dbReference type="OMA" id="WQVEYGE"/>
<dbReference type="InterPro" id="IPR018202">
    <property type="entry name" value="Ser_caboxypep_ser_AS"/>
</dbReference>
<dbReference type="Gene3D" id="3.40.50.11320">
    <property type="match status" value="1"/>
</dbReference>
<comment type="similarity">
    <text evidence="2 9">Belongs to the peptidase S10 family.</text>
</comment>
<dbReference type="InterPro" id="IPR029058">
    <property type="entry name" value="AB_hydrolase_fold"/>
</dbReference>
<dbReference type="FunFam" id="3.40.50.11320:FF:000002">
    <property type="entry name" value="Carboxypeptidase"/>
    <property type="match status" value="1"/>
</dbReference>
<dbReference type="InterPro" id="IPR033124">
    <property type="entry name" value="Ser_caboxypep_his_AS"/>
</dbReference>
<dbReference type="eggNOG" id="KOG1282">
    <property type="taxonomic scope" value="Eukaryota"/>
</dbReference>
<dbReference type="GeneID" id="9640655"/>
<dbReference type="EMBL" id="GL377583">
    <property type="protein sequence ID" value="EFJ26929.1"/>
    <property type="molecule type" value="Genomic_DNA"/>
</dbReference>
<keyword evidence="9" id="KW-0645">Protease</keyword>
<dbReference type="HOGENOM" id="CLU_008523_13_1_1"/>
<evidence type="ECO:0000256" key="7">
    <source>
        <dbReference type="ARBA" id="ARBA00023157"/>
    </source>
</evidence>
<organism evidence="11">
    <name type="scientific">Selaginella moellendorffii</name>
    <name type="common">Spikemoss</name>
    <dbReference type="NCBI Taxonomy" id="88036"/>
    <lineage>
        <taxon>Eukaryota</taxon>
        <taxon>Viridiplantae</taxon>
        <taxon>Streptophyta</taxon>
        <taxon>Embryophyta</taxon>
        <taxon>Tracheophyta</taxon>
        <taxon>Lycopodiopsida</taxon>
        <taxon>Selaginellales</taxon>
        <taxon>Selaginellaceae</taxon>
        <taxon>Selaginella</taxon>
    </lineage>
</organism>
<gene>
    <name evidence="10" type="primary">SCPLc2-1</name>
    <name evidence="10" type="ORF">SELMODRAFT_96419</name>
</gene>
<dbReference type="Gene3D" id="3.40.50.1820">
    <property type="entry name" value="alpha/beta hydrolase"/>
    <property type="match status" value="1"/>
</dbReference>
<dbReference type="InParanoid" id="D8RLJ4"/>
<sequence>MQFLVNLCCCCCCLGFLAGFVAGAPASDLVKDLPGQPEVSFKQYAGYVTIDQRSGKALFYYFVEAEEDPTSKPLSLWLNGGPGCSSLGGGAFTELGPFYPDSKSDGLVRNSKAWNKASNVLFVDSPIGVGWSYSNTSSDYQTYNDEKTSRDLVKFLHGWFIKFPEYRHREFYITGESYAGHYVPQLAVRLLNHNMLAKKSHQFNLKGIAIGNPALNSAIDDEATYDYYWSHGLISDKTYQGIVHNCNWHDYDYSGPNHNVSVECVKYISQTSSEVGQNVDPYDVLLDACLPEAVHQEFRLRKMKSQRSIGVDICITRERTRYFRRPEVQRALHANTTGLPYEWSNCEGPLYYDNGNLNIDMVTVLENLLVQGLRIFIYSGDADSVVPFLGTRTIIDSIVNRLRLKTLVPYSAWYSQSQVAGWTQVTGNLTFATVKGAGHMVPYAQPTRALVMFQAFVNNKNLPRQ</sequence>
<name>D8RLJ4_SELML</name>
<evidence type="ECO:0000256" key="5">
    <source>
        <dbReference type="ARBA" id="ARBA00022729"/>
    </source>
</evidence>
<dbReference type="GO" id="GO:0006508">
    <property type="term" value="P:proteolysis"/>
    <property type="evidence" value="ECO:0007669"/>
    <property type="project" value="UniProtKB-KW"/>
</dbReference>
<feature type="signal peptide" evidence="9">
    <location>
        <begin position="1"/>
        <end position="23"/>
    </location>
</feature>
<evidence type="ECO:0000256" key="8">
    <source>
        <dbReference type="ARBA" id="ARBA00023180"/>
    </source>
</evidence>
<dbReference type="Gramene" id="EFJ26929">
    <property type="protein sequence ID" value="EFJ26929"/>
    <property type="gene ID" value="SELMODRAFT_96419"/>
</dbReference>